<dbReference type="OMA" id="PRPNAYV"/>
<dbReference type="InterPro" id="IPR049270">
    <property type="entry name" value="CFAP58_CC"/>
</dbReference>
<dbReference type="STRING" id="42514.ENSPNAP00000002862"/>
<dbReference type="RefSeq" id="XP_017561913.1">
    <property type="nucleotide sequence ID" value="XM_017706424.2"/>
</dbReference>
<dbReference type="Pfam" id="PF21771">
    <property type="entry name" value="CFAP58_CC"/>
    <property type="match status" value="1"/>
</dbReference>
<feature type="coiled-coil region" evidence="2">
    <location>
        <begin position="596"/>
        <end position="623"/>
    </location>
</feature>
<evidence type="ECO:0000256" key="2">
    <source>
        <dbReference type="SAM" id="Coils"/>
    </source>
</evidence>
<dbReference type="PANTHER" id="PTHR32083:SF34">
    <property type="entry name" value="COILED-COIL DOMAIN-CONTAINING PROTEIN 146"/>
    <property type="match status" value="1"/>
</dbReference>
<dbReference type="GO" id="GO:0005856">
    <property type="term" value="C:cytoskeleton"/>
    <property type="evidence" value="ECO:0007669"/>
    <property type="project" value="TreeGrafter"/>
</dbReference>
<gene>
    <name evidence="5" type="primary">CCDC146</name>
</gene>
<dbReference type="PANTHER" id="PTHR32083">
    <property type="entry name" value="CILIA AND FLAGELLA-ASSOCIATED PROTEIN 58-RELATED"/>
    <property type="match status" value="1"/>
</dbReference>
<evidence type="ECO:0000259" key="4">
    <source>
        <dbReference type="Pfam" id="PF21771"/>
    </source>
</evidence>
<organism evidence="5 6">
    <name type="scientific">Pygocentrus nattereri</name>
    <name type="common">Red-bellied piranha</name>
    <dbReference type="NCBI Taxonomy" id="42514"/>
    <lineage>
        <taxon>Eukaryota</taxon>
        <taxon>Metazoa</taxon>
        <taxon>Chordata</taxon>
        <taxon>Craniata</taxon>
        <taxon>Vertebrata</taxon>
        <taxon>Euteleostomi</taxon>
        <taxon>Actinopterygii</taxon>
        <taxon>Neopterygii</taxon>
        <taxon>Teleostei</taxon>
        <taxon>Ostariophysi</taxon>
        <taxon>Characiformes</taxon>
        <taxon>Characoidei</taxon>
        <taxon>Pygocentrus</taxon>
    </lineage>
</organism>
<feature type="coiled-coil region" evidence="2">
    <location>
        <begin position="177"/>
        <end position="323"/>
    </location>
</feature>
<keyword evidence="1 2" id="KW-0175">Coiled coil</keyword>
<feature type="coiled-coil region" evidence="2">
    <location>
        <begin position="87"/>
        <end position="142"/>
    </location>
</feature>
<reference evidence="5 6" key="1">
    <citation type="submission" date="2020-10" db="EMBL/GenBank/DDBJ databases">
        <title>Pygocentrus nattereri (red-bellied piranha) genome, fPygNat1, primary haplotype.</title>
        <authorList>
            <person name="Myers G."/>
            <person name="Meyer A."/>
            <person name="Karagic N."/>
            <person name="Pippel M."/>
            <person name="Winkler S."/>
            <person name="Tracey A."/>
            <person name="Wood J."/>
            <person name="Formenti G."/>
            <person name="Howe K."/>
            <person name="Fedrigo O."/>
            <person name="Jarvis E.D."/>
        </authorList>
    </citation>
    <scope>NUCLEOTIDE SEQUENCE [LARGE SCALE GENOMIC DNA]</scope>
</reference>
<reference evidence="5" key="2">
    <citation type="submission" date="2025-08" db="UniProtKB">
        <authorList>
            <consortium name="Ensembl"/>
        </authorList>
    </citation>
    <scope>IDENTIFICATION</scope>
</reference>
<feature type="region of interest" description="Disordered" evidence="3">
    <location>
        <begin position="1"/>
        <end position="23"/>
    </location>
</feature>
<feature type="coiled-coil region" evidence="2">
    <location>
        <begin position="659"/>
        <end position="724"/>
    </location>
</feature>
<dbReference type="Ensembl" id="ENSPNAT00000009718.2">
    <property type="protein sequence ID" value="ENSPNAP00000002862.1"/>
    <property type="gene ID" value="ENSPNAG00000009204.2"/>
</dbReference>
<feature type="compositionally biased region" description="Polar residues" evidence="3">
    <location>
        <begin position="1"/>
        <end position="10"/>
    </location>
</feature>
<keyword evidence="6" id="KW-1185">Reference proteome</keyword>
<dbReference type="Proteomes" id="UP001501920">
    <property type="component" value="Chromosome 11"/>
</dbReference>
<feature type="coiled-coil region" evidence="2">
    <location>
        <begin position="352"/>
        <end position="427"/>
    </location>
</feature>
<accession>A0A3B4BT87</accession>
<feature type="domain" description="Cilia- and flagella-associated protein 58 central coiled coil" evidence="4">
    <location>
        <begin position="488"/>
        <end position="692"/>
    </location>
</feature>
<sequence length="955" mass="112130">MSDPEGTSASPDGDEEQDAGELEVPIRALAPEADLEEQCPSQISANPALQCLEELFSMGKISGAKVARLKASFNLLHGTLRSCQESELNLLQKAKRFRAELERQQQELEKAELFPEGQDTEVSRMRQQLLQFHNKLRESEDREYQMQYQLECLWEDKICLEKEYESQPKPVEQEKRYLTLKESCDEMRKEIAQRRQEIRSLTEDMEARHKQMQKEQRELEEKKETIESKEAELAQLLSMPGQLGKEIERINRKKIDVEKRKAVLEEQLQELAELKKKTQARCRQLEEERRAVVRELEGHRAHLEAAQRESSLLLKEVEMTKEKETILLGQRGVLDINMNHTVVERMSLHENLARKVREKDRLLRALKKVQLQLKVAKDSVTHTQELYNKTKSQRDIMPKNDDLQQKIKDLQSEVDKLKLTLAHEQSVMNDEVQAVEQCVEQKQALIRESIRRREELHHLTTLTLIKADERNQKSRELLKAQMRCNRIKQDIRGKQLQIQEHKKQHQETQLRLSVFGKLYDVIKSERNKCVHLIQFASKQTAEMMETFKILENEIEILRTNAMYKDRLLQKSRLKHVHSHAIRDGLKNDISKMVWVLQEMRSKREEQRLNISKLTHMINSQEQELLHMRKSHEASVKSRNERGVQLLEREEEMCIFYEKVNVQESLIREGTLEIQALEEEIRSLRMLITEETRQIDVCKKQVPCKRALEEESTLLQIQLSECKDRLLFLEKSLEDQATEKRSRKLSGEDPSPVELIKKIEQLEERLAEREAQLLEKELVYEQVTRLSQNIRAKAENGKEDTLKLAKRVNEFQSRIKDYTKKLMAVVSELAMRQAQALCLQQELRERELQLDSCQRRLEQGLPPSDSIEQEWQRCLREQHRHQADAEEKARIAEEEERNLLPNGVYTTAETRPNAYIPGEDPLPLPKPYGALAPFKPSEPGTNMRHIRKPQPKPIEI</sequence>
<dbReference type="OrthoDB" id="10262929at2759"/>
<dbReference type="GeneID" id="108432536"/>
<evidence type="ECO:0000313" key="6">
    <source>
        <dbReference type="Proteomes" id="UP001501920"/>
    </source>
</evidence>
<dbReference type="GeneTree" id="ENSGT00530000063534"/>
<dbReference type="CTD" id="57639"/>
<name>A0A3B4BT87_PYGNA</name>
<feature type="compositionally biased region" description="Acidic residues" evidence="3">
    <location>
        <begin position="12"/>
        <end position="21"/>
    </location>
</feature>
<protein>
    <recommendedName>
        <fullName evidence="4">Cilia- and flagella-associated protein 58 central coiled coil domain-containing protein</fullName>
    </recommendedName>
</protein>
<dbReference type="AlphaFoldDB" id="A0A3B4BT87"/>
<evidence type="ECO:0000313" key="5">
    <source>
        <dbReference type="Ensembl" id="ENSPNAP00000002862.1"/>
    </source>
</evidence>
<feature type="coiled-coil region" evidence="2">
    <location>
        <begin position="484"/>
        <end position="511"/>
    </location>
</feature>
<feature type="region of interest" description="Disordered" evidence="3">
    <location>
        <begin position="909"/>
        <end position="955"/>
    </location>
</feature>
<reference evidence="5" key="3">
    <citation type="submission" date="2025-09" db="UniProtKB">
        <authorList>
            <consortium name="Ensembl"/>
        </authorList>
    </citation>
    <scope>IDENTIFICATION</scope>
</reference>
<proteinExistence type="predicted"/>
<evidence type="ECO:0000256" key="1">
    <source>
        <dbReference type="ARBA" id="ARBA00023054"/>
    </source>
</evidence>
<evidence type="ECO:0000256" key="3">
    <source>
        <dbReference type="SAM" id="MobiDB-lite"/>
    </source>
</evidence>